<feature type="non-terminal residue" evidence="2">
    <location>
        <position position="1"/>
    </location>
</feature>
<organism evidence="2 3">
    <name type="scientific">Nitrosomonas supralitoralis</name>
    <dbReference type="NCBI Taxonomy" id="2116706"/>
    <lineage>
        <taxon>Bacteria</taxon>
        <taxon>Pseudomonadati</taxon>
        <taxon>Pseudomonadota</taxon>
        <taxon>Betaproteobacteria</taxon>
        <taxon>Nitrosomonadales</taxon>
        <taxon>Nitrosomonadaceae</taxon>
        <taxon>Nitrosomonas</taxon>
    </lineage>
</organism>
<evidence type="ECO:0000313" key="3">
    <source>
        <dbReference type="Proteomes" id="UP000241912"/>
    </source>
</evidence>
<sequence length="65" mass="7543">GNVKSAMQGTYHAIQSKHLPRYLAEFEYRFNRRFKLDAIVPRLVRASVQTPPMPGRLLKLAETSW</sequence>
<gene>
    <name evidence="2" type="ORF">C7H79_15630</name>
</gene>
<dbReference type="InterPro" id="IPR024445">
    <property type="entry name" value="Tnp_ISXO2-like"/>
</dbReference>
<proteinExistence type="predicted"/>
<protein>
    <submittedName>
        <fullName evidence="2">IS1595 family transposase</fullName>
    </submittedName>
</protein>
<dbReference type="EMBL" id="PXXU01000079">
    <property type="protein sequence ID" value="PSJ16047.1"/>
    <property type="molecule type" value="Genomic_DNA"/>
</dbReference>
<evidence type="ECO:0000313" key="2">
    <source>
        <dbReference type="EMBL" id="PSJ16047.1"/>
    </source>
</evidence>
<dbReference type="AlphaFoldDB" id="A0A2P7NRH9"/>
<keyword evidence="3" id="KW-1185">Reference proteome</keyword>
<dbReference type="Pfam" id="PF12762">
    <property type="entry name" value="DDE_Tnp_IS1595"/>
    <property type="match status" value="1"/>
</dbReference>
<dbReference type="Proteomes" id="UP000241912">
    <property type="component" value="Unassembled WGS sequence"/>
</dbReference>
<evidence type="ECO:0000259" key="1">
    <source>
        <dbReference type="Pfam" id="PF12762"/>
    </source>
</evidence>
<accession>A0A2P7NRH9</accession>
<dbReference type="OrthoDB" id="5365332at2"/>
<comment type="caution">
    <text evidence="2">The sequence shown here is derived from an EMBL/GenBank/DDBJ whole genome shotgun (WGS) entry which is preliminary data.</text>
</comment>
<name>A0A2P7NRH9_9PROT</name>
<dbReference type="RefSeq" id="WP_147383638.1">
    <property type="nucleotide sequence ID" value="NZ_PXXU01000079.1"/>
</dbReference>
<feature type="domain" description="ISXO2-like transposase" evidence="1">
    <location>
        <begin position="2"/>
        <end position="31"/>
    </location>
</feature>
<reference evidence="2 3" key="1">
    <citation type="submission" date="2018-03" db="EMBL/GenBank/DDBJ databases">
        <title>Draft genome of Nitrosomonas supralitoralis APG5.</title>
        <authorList>
            <person name="Urakawa H."/>
            <person name="Lopez J.V."/>
        </authorList>
    </citation>
    <scope>NUCLEOTIDE SEQUENCE [LARGE SCALE GENOMIC DNA]</scope>
    <source>
        <strain evidence="2 3">APG5</strain>
    </source>
</reference>